<dbReference type="EMBL" id="WNYA01000002">
    <property type="protein sequence ID" value="KAG8587272.1"/>
    <property type="molecule type" value="Genomic_DNA"/>
</dbReference>
<feature type="region of interest" description="Disordered" evidence="1">
    <location>
        <begin position="66"/>
        <end position="108"/>
    </location>
</feature>
<name>A0AAV7CSB2_ENGPU</name>
<comment type="caution">
    <text evidence="2">The sequence shown here is derived from an EMBL/GenBank/DDBJ whole genome shotgun (WGS) entry which is preliminary data.</text>
</comment>
<dbReference type="AlphaFoldDB" id="A0AAV7CSB2"/>
<reference evidence="2" key="1">
    <citation type="thesis" date="2020" institute="ProQuest LLC" country="789 East Eisenhower Parkway, Ann Arbor, MI, USA">
        <title>Comparative Genomics and Chromosome Evolution.</title>
        <authorList>
            <person name="Mudd A.B."/>
        </authorList>
    </citation>
    <scope>NUCLEOTIDE SEQUENCE</scope>
    <source>
        <strain evidence="2">237g6f4</strain>
        <tissue evidence="2">Blood</tissue>
    </source>
</reference>
<gene>
    <name evidence="2" type="ORF">GDO81_005620</name>
</gene>
<keyword evidence="3" id="KW-1185">Reference proteome</keyword>
<proteinExistence type="predicted"/>
<evidence type="ECO:0000313" key="2">
    <source>
        <dbReference type="EMBL" id="KAG8587272.1"/>
    </source>
</evidence>
<accession>A0AAV7CSB2</accession>
<dbReference type="Proteomes" id="UP000824782">
    <property type="component" value="Unassembled WGS sequence"/>
</dbReference>
<sequence>MEKSKSAKNCKTSGSRKFSEEMDFSTLLDKNNEIFSARMRDIFTKYNQPFENDIVINIEDLTYETPKGPRPWNFKTDTPVNAKSSSAIKQPGSNSRKPTPCYSSEESSSQHSEKILSTTFCVKPFTGNTSASLMEYKDVYEDSTDHTGNISTNISDLNAIGKTMYVTLPLKTVVSETIKDGESPGKYNMAVRQADESVLFDSEEASYSEFGNKTLDDYYPEMIDNLCSIWDIDKKNQAADHIIRRYKRYVWYKKFRKALPNQKLSKSVKKSAVCPAFSAGEASVAPAVFNATFLQGMHFSKSGLGGAIEIASPKSRLYSHTHKNKDSFTLQFNFKQNGKATFDKWAIHMNNPFPEQQKNMNDIMSPAYSSRASSSPCKKAIGPLASKSQMNIETALSPSFKDFKQLQQNIPPIIRRNSFSGLSSLQSPKKGVAITNCLMSEKTKTPTKAEQNRGSYKEYLSRQQNRSCTLTRRNSFSAFPVAGGGNRDFENLYRKLTNPTPQSGFSLDKDKVHLSKTVSSLVNSPGSIRAKRQFTQDSFFSISKKPRSAMEALIGSSKSSTSMDRSELSWSEGSTSFIWQHSVIASSRPADMLPRSPVSQRLFYPADNGGSPKRTNARYRKEYLCKIQKLPQDDV</sequence>
<feature type="compositionally biased region" description="Polar residues" evidence="1">
    <location>
        <begin position="75"/>
        <end position="97"/>
    </location>
</feature>
<evidence type="ECO:0000313" key="3">
    <source>
        <dbReference type="Proteomes" id="UP000824782"/>
    </source>
</evidence>
<dbReference type="Gene3D" id="6.10.250.2320">
    <property type="match status" value="1"/>
</dbReference>
<organism evidence="2 3">
    <name type="scientific">Engystomops pustulosus</name>
    <name type="common">Tungara frog</name>
    <name type="synonym">Physalaemus pustulosus</name>
    <dbReference type="NCBI Taxonomy" id="76066"/>
    <lineage>
        <taxon>Eukaryota</taxon>
        <taxon>Metazoa</taxon>
        <taxon>Chordata</taxon>
        <taxon>Craniata</taxon>
        <taxon>Vertebrata</taxon>
        <taxon>Euteleostomi</taxon>
        <taxon>Amphibia</taxon>
        <taxon>Batrachia</taxon>
        <taxon>Anura</taxon>
        <taxon>Neobatrachia</taxon>
        <taxon>Hyloidea</taxon>
        <taxon>Leptodactylidae</taxon>
        <taxon>Leiuperinae</taxon>
        <taxon>Engystomops</taxon>
    </lineage>
</organism>
<protein>
    <submittedName>
        <fullName evidence="2">Uncharacterized protein</fullName>
    </submittedName>
</protein>
<evidence type="ECO:0000256" key="1">
    <source>
        <dbReference type="SAM" id="MobiDB-lite"/>
    </source>
</evidence>